<evidence type="ECO:0000313" key="2">
    <source>
        <dbReference type="Proteomes" id="UP000437631"/>
    </source>
</evidence>
<protein>
    <submittedName>
        <fullName evidence="1">Uncharacterized protein</fullName>
    </submittedName>
</protein>
<reference evidence="1 2" key="1">
    <citation type="journal article" date="2019" name="Nat. Med.">
        <title>A library of human gut bacterial isolates paired with longitudinal multiomics data enables mechanistic microbiome research.</title>
        <authorList>
            <person name="Poyet M."/>
            <person name="Groussin M."/>
            <person name="Gibbons S.M."/>
            <person name="Avila-Pacheco J."/>
            <person name="Jiang X."/>
            <person name="Kearney S.M."/>
            <person name="Perrotta A.R."/>
            <person name="Berdy B."/>
            <person name="Zhao S."/>
            <person name="Lieberman T.D."/>
            <person name="Swanson P.K."/>
            <person name="Smith M."/>
            <person name="Roesemann S."/>
            <person name="Alexander J.E."/>
            <person name="Rich S.A."/>
            <person name="Livny J."/>
            <person name="Vlamakis H."/>
            <person name="Clish C."/>
            <person name="Bullock K."/>
            <person name="Deik A."/>
            <person name="Scott J."/>
            <person name="Pierce K.A."/>
            <person name="Xavier R.J."/>
            <person name="Alm E.J."/>
        </authorList>
    </citation>
    <scope>NUCLEOTIDE SEQUENCE [LARGE SCALE GENOMIC DNA]</scope>
    <source>
        <strain evidence="1 2">BIOML-A190</strain>
    </source>
</reference>
<gene>
    <name evidence="1" type="ORF">GA752_05160</name>
</gene>
<evidence type="ECO:0000313" key="1">
    <source>
        <dbReference type="EMBL" id="KAB5746971.1"/>
    </source>
</evidence>
<proteinExistence type="predicted"/>
<sequence length="87" mass="10167">MHTVRIATNPRKWRRPAPCPACRKSRPLILTLGAIYNLRTRKPVNTIYGCICPNCRHKCILHVDGRSLNKAIRLWNHHASHHQRNEQ</sequence>
<dbReference type="Proteomes" id="UP000437631">
    <property type="component" value="Unassembled WGS sequence"/>
</dbReference>
<dbReference type="AlphaFoldDB" id="A0A7J5MY10"/>
<dbReference type="EMBL" id="WDLT01000004">
    <property type="protein sequence ID" value="KAB5746971.1"/>
    <property type="molecule type" value="Genomic_DNA"/>
</dbReference>
<comment type="caution">
    <text evidence="1">The sequence shown here is derived from an EMBL/GenBank/DDBJ whole genome shotgun (WGS) entry which is preliminary data.</text>
</comment>
<organism evidence="1 2">
    <name type="scientific">Bifidobacterium adolescentis</name>
    <dbReference type="NCBI Taxonomy" id="1680"/>
    <lineage>
        <taxon>Bacteria</taxon>
        <taxon>Bacillati</taxon>
        <taxon>Actinomycetota</taxon>
        <taxon>Actinomycetes</taxon>
        <taxon>Bifidobacteriales</taxon>
        <taxon>Bifidobacteriaceae</taxon>
        <taxon>Bifidobacterium</taxon>
    </lineage>
</organism>
<accession>A0A7J5MY10</accession>
<name>A0A7J5MY10_BIFAD</name>